<dbReference type="PROSITE" id="PS50835">
    <property type="entry name" value="IG_LIKE"/>
    <property type="match status" value="1"/>
</dbReference>
<dbReference type="InterPro" id="IPR007110">
    <property type="entry name" value="Ig-like_dom"/>
</dbReference>
<dbReference type="Proteomes" id="UP000199729">
    <property type="component" value="Chromosome"/>
</dbReference>
<dbReference type="AlphaFoldDB" id="A0A221KCC2"/>
<dbReference type="Gene3D" id="3.40.50.2000">
    <property type="entry name" value="Glycogen Phosphorylase B"/>
    <property type="match status" value="1"/>
</dbReference>
<organism evidence="2 3">
    <name type="scientific">Vitreoscilla filiformis</name>
    <dbReference type="NCBI Taxonomy" id="63"/>
    <lineage>
        <taxon>Bacteria</taxon>
        <taxon>Pseudomonadati</taxon>
        <taxon>Pseudomonadota</taxon>
        <taxon>Betaproteobacteria</taxon>
        <taxon>Neisseriales</taxon>
        <taxon>Neisseriaceae</taxon>
        <taxon>Vitreoscilla</taxon>
    </lineage>
</organism>
<evidence type="ECO:0000259" key="1">
    <source>
        <dbReference type="PROSITE" id="PS50835"/>
    </source>
</evidence>
<protein>
    <recommendedName>
        <fullName evidence="1">Ig-like domain-containing protein</fullName>
    </recommendedName>
</protein>
<name>A0A221KCC2_VITFI</name>
<proteinExistence type="predicted"/>
<evidence type="ECO:0000313" key="3">
    <source>
        <dbReference type="Proteomes" id="UP000199729"/>
    </source>
</evidence>
<dbReference type="KEGG" id="vff:VITFI_CDS0684"/>
<dbReference type="Pfam" id="PF13692">
    <property type="entry name" value="Glyco_trans_1_4"/>
    <property type="match status" value="1"/>
</dbReference>
<feature type="domain" description="Ig-like" evidence="1">
    <location>
        <begin position="620"/>
        <end position="712"/>
    </location>
</feature>
<accession>A0A221KCC2</accession>
<evidence type="ECO:0000313" key="2">
    <source>
        <dbReference type="EMBL" id="ASM76463.1"/>
    </source>
</evidence>
<gene>
    <name evidence="2" type="ORF">VITFI_CDS0684</name>
</gene>
<sequence length="873" mass="96827">MISWRILVLAVETNIMKLVICDPNLESTSGHHWFFDLSIAEGAAARGIQVTILANYKFQAGRVGSAEVINIFHHSCYERRSCDPVSGEHDDFCYFNDSLYEDLLQLPLALFGTDTLVLFPTINQRHLYGAVRWMKDFPAEQAPTFVVYLMLPSGIELKAFDADDFDVIDAMTALQYRLAFDLARQAGSRIHFFGTGLSHSREFSLLSRQTIDAHPVVLSGMTELDKKNERAAGEFRTALLFMGDAKEDKGFHYLPALVEALTRKYPDWHFVVHANCQRAWGICLDIHKVLVGLNNSLENFELHDKFVTSDEYAELLSQADLVVAPYSPQEYWRKSSGVVWEAIWCGVPVVVPRKTWLELELGLWDGDGECYDEWTASDIEDAVHRLVNRLDFATHNAEVASKAFRRRNTLRLLINQLSDVWMRRMSLSMVSKTFATEVVVPLDTHLNSNGWHPYESYEGTIVRWTQQQIVSDVRLDPNASWRFTFEGLSMMGDDQITRASITGDGRTVSELVAQLMPAGSNPRWRIQGLLGPSRTSSATTRIVMKLPYVRRPDGGVDVRELGVLFSAPMRFMRSAEGSSRIVVGHPLVEFVDGGTLRTVDQADVGYTVKEWAAANVAVDPTRALHVCAEVSVSASSVRSLQCSVNGVQAAQSVSALSPERLLVVWHVPATVVRSGGHRATLVFVHLTPDENGITLYGPPYACPVLESDITIDSTVAALGSAFTVPEAVRAPENGIIKFTGSDARPYMKDGWSYDEPDHVWMLGPKATLAVNMASFQGVSAIQLKLDVLTLGDVEVRNGRLAVLINEISIGEIQLSTLRAEHILEFSPELLDSAGSALITFISSISVQPERDQRVLAASFYSVTLLADKGLAAQ</sequence>
<keyword evidence="3" id="KW-1185">Reference proteome</keyword>
<reference evidence="2 3" key="1">
    <citation type="submission" date="2017-07" db="EMBL/GenBank/DDBJ databases">
        <title>Complete Genome Sequence of the cosmetic ferment Vitreoscilla filiformis (ATCC15551).</title>
        <authorList>
            <person name="Contreras S."/>
            <person name="Sagory-Zalkind P."/>
            <person name="Blanquart H."/>
            <person name="Iltis A."/>
            <person name="Morand S.C."/>
        </authorList>
    </citation>
    <scope>NUCLEOTIDE SEQUENCE [LARGE SCALE GENOMIC DNA]</scope>
    <source>
        <strain evidence="2 3">ATCC 15551</strain>
    </source>
</reference>
<dbReference type="EMBL" id="CP022423">
    <property type="protein sequence ID" value="ASM76463.1"/>
    <property type="molecule type" value="Genomic_DNA"/>
</dbReference>
<dbReference type="SUPFAM" id="SSF53756">
    <property type="entry name" value="UDP-Glycosyltransferase/glycogen phosphorylase"/>
    <property type="match status" value="1"/>
</dbReference>